<evidence type="ECO:0000313" key="2">
    <source>
        <dbReference type="Proteomes" id="UP000619260"/>
    </source>
</evidence>
<name>A0A8J3YF96_9ACTN</name>
<dbReference type="EMBL" id="BOPF01000002">
    <property type="protein sequence ID" value="GIJ43352.1"/>
    <property type="molecule type" value="Genomic_DNA"/>
</dbReference>
<dbReference type="AlphaFoldDB" id="A0A8J3YF96"/>
<accession>A0A8J3YF96</accession>
<keyword evidence="2" id="KW-1185">Reference proteome</keyword>
<comment type="caution">
    <text evidence="1">The sequence shown here is derived from an EMBL/GenBank/DDBJ whole genome shotgun (WGS) entry which is preliminary data.</text>
</comment>
<dbReference type="Proteomes" id="UP000619260">
    <property type="component" value="Unassembled WGS sequence"/>
</dbReference>
<proteinExistence type="predicted"/>
<dbReference type="RefSeq" id="WP_203896943.1">
    <property type="nucleotide sequence ID" value="NZ_BOPF01000002.1"/>
</dbReference>
<reference evidence="1" key="1">
    <citation type="submission" date="2021-01" db="EMBL/GenBank/DDBJ databases">
        <title>Whole genome shotgun sequence of Virgisporangium aliadipatigenens NBRC 105644.</title>
        <authorList>
            <person name="Komaki H."/>
            <person name="Tamura T."/>
        </authorList>
    </citation>
    <scope>NUCLEOTIDE SEQUENCE</scope>
    <source>
        <strain evidence="1">NBRC 105644</strain>
    </source>
</reference>
<sequence>MAAVVSTAEWTALSPKLPPYQGAPERRRRTAAALLLVPPAAAVLALGPSSAGAGPVRSGPPVLAPLVAVAFPPADVKWPESGGD</sequence>
<gene>
    <name evidence="1" type="ORF">Val02_02380</name>
</gene>
<organism evidence="1 2">
    <name type="scientific">Virgisporangium aliadipatigenens</name>
    <dbReference type="NCBI Taxonomy" id="741659"/>
    <lineage>
        <taxon>Bacteria</taxon>
        <taxon>Bacillati</taxon>
        <taxon>Actinomycetota</taxon>
        <taxon>Actinomycetes</taxon>
        <taxon>Micromonosporales</taxon>
        <taxon>Micromonosporaceae</taxon>
        <taxon>Virgisporangium</taxon>
    </lineage>
</organism>
<evidence type="ECO:0000313" key="1">
    <source>
        <dbReference type="EMBL" id="GIJ43352.1"/>
    </source>
</evidence>
<protein>
    <submittedName>
        <fullName evidence="1">Uncharacterized protein</fullName>
    </submittedName>
</protein>